<name>I4ZB75_9BACT</name>
<organism evidence="1 2">
    <name type="scientific">Prevotella bivia DSM 20514</name>
    <dbReference type="NCBI Taxonomy" id="868129"/>
    <lineage>
        <taxon>Bacteria</taxon>
        <taxon>Pseudomonadati</taxon>
        <taxon>Bacteroidota</taxon>
        <taxon>Bacteroidia</taxon>
        <taxon>Bacteroidales</taxon>
        <taxon>Prevotellaceae</taxon>
        <taxon>Prevotella</taxon>
    </lineage>
</organism>
<dbReference type="Proteomes" id="UP000002786">
    <property type="component" value="Unassembled WGS sequence"/>
</dbReference>
<dbReference type="RefSeq" id="WP_004338964.1">
    <property type="nucleotide sequence ID" value="NZ_JH660659.1"/>
</dbReference>
<dbReference type="AlphaFoldDB" id="I4ZB75"/>
<protein>
    <submittedName>
        <fullName evidence="1">Uncharacterized protein</fullName>
    </submittedName>
</protein>
<dbReference type="GeneID" id="78531748"/>
<accession>I4ZB75</accession>
<reference evidence="1 2" key="1">
    <citation type="submission" date="2012-02" db="EMBL/GenBank/DDBJ databases">
        <title>Improved High-Quality Draft genome of Prevotella bivia DSM 20514.</title>
        <authorList>
            <consortium name="US DOE Joint Genome Institute (JGI-PGF)"/>
            <person name="Lucas S."/>
            <person name="Copeland A."/>
            <person name="Lapidus A."/>
            <person name="Bruce D."/>
            <person name="Goodwin L."/>
            <person name="Pitluck S."/>
            <person name="Peters L."/>
            <person name="Mikhailova N."/>
            <person name="Munk A.C.C."/>
            <person name="Kyrpides N."/>
            <person name="Mavromatis K."/>
            <person name="Detter J.C."/>
            <person name="Han C."/>
            <person name="Land M."/>
            <person name="Hauser L."/>
            <person name="Markowitz V."/>
            <person name="Cheng J.-F."/>
            <person name="Hugenholtz P."/>
            <person name="Woyke T."/>
            <person name="Wu D."/>
            <person name="Gronow S."/>
            <person name="Wellnitz S."/>
            <person name="Brambilla E."/>
            <person name="Klenk H.-P."/>
            <person name="Eisen J.A."/>
        </authorList>
    </citation>
    <scope>NUCLEOTIDE SEQUENCE [LARGE SCALE GENOMIC DNA]</scope>
    <source>
        <strain evidence="1 2">DSM 20514</strain>
    </source>
</reference>
<evidence type="ECO:0000313" key="2">
    <source>
        <dbReference type="Proteomes" id="UP000002786"/>
    </source>
</evidence>
<dbReference type="HOGENOM" id="CLU_206983_1_0_10"/>
<evidence type="ECO:0000313" key="1">
    <source>
        <dbReference type="EMBL" id="EIM33467.1"/>
    </source>
</evidence>
<proteinExistence type="predicted"/>
<dbReference type="EMBL" id="JH660659">
    <property type="protein sequence ID" value="EIM33467.1"/>
    <property type="molecule type" value="Genomic_DNA"/>
</dbReference>
<keyword evidence="2" id="KW-1185">Reference proteome</keyword>
<gene>
    <name evidence="1" type="ORF">PrebiDRAFT_1783</name>
</gene>
<sequence length="45" mass="5313">MQVTSEEQDLIQAIRNYCDSYPNGYPQLLIYAQDIFDRLTDMPKD</sequence>